<evidence type="ECO:0000313" key="1">
    <source>
        <dbReference type="Proteomes" id="UP000095286"/>
    </source>
</evidence>
<reference evidence="2" key="1">
    <citation type="submission" date="2016-11" db="UniProtKB">
        <authorList>
            <consortium name="WormBaseParasite"/>
        </authorList>
    </citation>
    <scope>IDENTIFICATION</scope>
    <source>
        <strain evidence="2">KR3021</strain>
    </source>
</reference>
<name>A0AC35TM16_9BILA</name>
<protein>
    <submittedName>
        <fullName evidence="2">Overexpressed in colon carcinoma 1 protein</fullName>
    </submittedName>
</protein>
<organism evidence="1 2">
    <name type="scientific">Rhabditophanes sp. KR3021</name>
    <dbReference type="NCBI Taxonomy" id="114890"/>
    <lineage>
        <taxon>Eukaryota</taxon>
        <taxon>Metazoa</taxon>
        <taxon>Ecdysozoa</taxon>
        <taxon>Nematoda</taxon>
        <taxon>Chromadorea</taxon>
        <taxon>Rhabditida</taxon>
        <taxon>Tylenchina</taxon>
        <taxon>Panagrolaimomorpha</taxon>
        <taxon>Strongyloidoidea</taxon>
        <taxon>Alloionematidae</taxon>
        <taxon>Rhabditophanes</taxon>
    </lineage>
</organism>
<dbReference type="WBParaSite" id="RSKR_0000218300.1">
    <property type="protein sequence ID" value="RSKR_0000218300.1"/>
    <property type="gene ID" value="RSKR_0000218300"/>
</dbReference>
<sequence>MFGCLPCCSNSKIDSTDTEVVAVSKKTTETEAIQSVAVDKVDEASPNTLEAPNALNSTVELVVASEENSQTPKAIRQSGEQNADQVANNTKLAFVT</sequence>
<accession>A0AC35TM16</accession>
<dbReference type="Proteomes" id="UP000095286">
    <property type="component" value="Unplaced"/>
</dbReference>
<evidence type="ECO:0000313" key="2">
    <source>
        <dbReference type="WBParaSite" id="RSKR_0000218300.1"/>
    </source>
</evidence>
<proteinExistence type="predicted"/>